<keyword evidence="2" id="KW-1185">Reference proteome</keyword>
<dbReference type="KEGG" id="cle:Clole_0787"/>
<gene>
    <name evidence="1" type="ordered locus">Clole_0787</name>
</gene>
<dbReference type="RefSeq" id="WP_013655821.1">
    <property type="nucleotide sequence ID" value="NC_015275.1"/>
</dbReference>
<name>F2JPH2_CELLD</name>
<dbReference type="EMBL" id="CP002582">
    <property type="protein sequence ID" value="ADZ82520.1"/>
    <property type="molecule type" value="Genomic_DNA"/>
</dbReference>
<organism evidence="1 2">
    <name type="scientific">Cellulosilyticum lentocellum (strain ATCC 49066 / DSM 5427 / NCIMB 11756 / RHM5)</name>
    <name type="common">Clostridium lentocellum</name>
    <dbReference type="NCBI Taxonomy" id="642492"/>
    <lineage>
        <taxon>Bacteria</taxon>
        <taxon>Bacillati</taxon>
        <taxon>Bacillota</taxon>
        <taxon>Clostridia</taxon>
        <taxon>Lachnospirales</taxon>
        <taxon>Cellulosilyticaceae</taxon>
        <taxon>Cellulosilyticum</taxon>
    </lineage>
</organism>
<reference evidence="1 2" key="1">
    <citation type="journal article" date="2011" name="J. Bacteriol.">
        <title>Complete genome sequence of the cellulose-degrading bacterium Cellulosilyticum lentocellum.</title>
        <authorList>
            <consortium name="US DOE Joint Genome Institute"/>
            <person name="Miller D.A."/>
            <person name="Suen G."/>
            <person name="Bruce D."/>
            <person name="Copeland A."/>
            <person name="Cheng J.F."/>
            <person name="Detter C."/>
            <person name="Goodwin L.A."/>
            <person name="Han C.S."/>
            <person name="Hauser L.J."/>
            <person name="Land M.L."/>
            <person name="Lapidus A."/>
            <person name="Lucas S."/>
            <person name="Meincke L."/>
            <person name="Pitluck S."/>
            <person name="Tapia R."/>
            <person name="Teshima H."/>
            <person name="Woyke T."/>
            <person name="Fox B.G."/>
            <person name="Angert E.R."/>
            <person name="Currie C.R."/>
        </authorList>
    </citation>
    <scope>NUCLEOTIDE SEQUENCE [LARGE SCALE GENOMIC DNA]</scope>
    <source>
        <strain evidence="2">ATCC 49066 / DSM 5427 / NCIMB 11756 / RHM5</strain>
    </source>
</reference>
<protein>
    <submittedName>
        <fullName evidence="1">Uncharacterized protein</fullName>
    </submittedName>
</protein>
<dbReference type="STRING" id="642492.Clole_0787"/>
<accession>F2JPH2</accession>
<dbReference type="AlphaFoldDB" id="F2JPH2"/>
<evidence type="ECO:0000313" key="1">
    <source>
        <dbReference type="EMBL" id="ADZ82520.1"/>
    </source>
</evidence>
<proteinExistence type="predicted"/>
<dbReference type="Proteomes" id="UP000008467">
    <property type="component" value="Chromosome"/>
</dbReference>
<evidence type="ECO:0000313" key="2">
    <source>
        <dbReference type="Proteomes" id="UP000008467"/>
    </source>
</evidence>
<sequence length="62" mass="7137">MDGDELAKLKKEVADLKKNQEQLLSTTLTIIDITYDTMKLMREQLIVATNLIEFQRSKLPIS</sequence>
<dbReference type="HOGENOM" id="CLU_2895775_0_0_9"/>